<evidence type="ECO:0000313" key="3">
    <source>
        <dbReference type="EMBL" id="GKV10823.1"/>
    </source>
</evidence>
<organism evidence="3 4">
    <name type="scientific">Rubroshorea leprosula</name>
    <dbReference type="NCBI Taxonomy" id="152421"/>
    <lineage>
        <taxon>Eukaryota</taxon>
        <taxon>Viridiplantae</taxon>
        <taxon>Streptophyta</taxon>
        <taxon>Embryophyta</taxon>
        <taxon>Tracheophyta</taxon>
        <taxon>Spermatophyta</taxon>
        <taxon>Magnoliopsida</taxon>
        <taxon>eudicotyledons</taxon>
        <taxon>Gunneridae</taxon>
        <taxon>Pentapetalae</taxon>
        <taxon>rosids</taxon>
        <taxon>malvids</taxon>
        <taxon>Malvales</taxon>
        <taxon>Dipterocarpaceae</taxon>
        <taxon>Rubroshorea</taxon>
    </lineage>
</organism>
<comment type="similarity">
    <text evidence="1">Belongs to the peptidase C12 family.</text>
</comment>
<comment type="caution">
    <text evidence="3">The sequence shown here is derived from an EMBL/GenBank/DDBJ whole genome shotgun (WGS) entry which is preliminary data.</text>
</comment>
<dbReference type="PROSITE" id="PS52048">
    <property type="entry name" value="UCH_DOMAIN"/>
    <property type="match status" value="1"/>
</dbReference>
<dbReference type="InterPro" id="IPR038765">
    <property type="entry name" value="Papain-like_cys_pep_sf"/>
</dbReference>
<dbReference type="InterPro" id="IPR001578">
    <property type="entry name" value="Peptidase_C12_UCH"/>
</dbReference>
<sequence length="84" mass="9534">MVTMDAEESFLDRFLKTTASMNPFERGVYLENDREIKVSHSVAATAGETEGNFMSLMEGSQDQYHMVLPRQTAYCRRPSSSYNA</sequence>
<dbReference type="Pfam" id="PF01088">
    <property type="entry name" value="Peptidase_C12"/>
    <property type="match status" value="1"/>
</dbReference>
<comment type="caution">
    <text evidence="1">Lacks conserved residue(s) required for the propagation of feature annotation.</text>
</comment>
<dbReference type="SUPFAM" id="SSF54001">
    <property type="entry name" value="Cysteine proteinases"/>
    <property type="match status" value="1"/>
</dbReference>
<name>A0AAV5J884_9ROSI</name>
<evidence type="ECO:0000313" key="4">
    <source>
        <dbReference type="Proteomes" id="UP001054252"/>
    </source>
</evidence>
<reference evidence="3 4" key="1">
    <citation type="journal article" date="2021" name="Commun. Biol.">
        <title>The genome of Shorea leprosula (Dipterocarpaceae) highlights the ecological relevance of drought in aseasonal tropical rainforests.</title>
        <authorList>
            <person name="Ng K.K.S."/>
            <person name="Kobayashi M.J."/>
            <person name="Fawcett J.A."/>
            <person name="Hatakeyama M."/>
            <person name="Paape T."/>
            <person name="Ng C.H."/>
            <person name="Ang C.C."/>
            <person name="Tnah L.H."/>
            <person name="Lee C.T."/>
            <person name="Nishiyama T."/>
            <person name="Sese J."/>
            <person name="O'Brien M.J."/>
            <person name="Copetti D."/>
            <person name="Mohd Noor M.I."/>
            <person name="Ong R.C."/>
            <person name="Putra M."/>
            <person name="Sireger I.Z."/>
            <person name="Indrioko S."/>
            <person name="Kosugi Y."/>
            <person name="Izuno A."/>
            <person name="Isagi Y."/>
            <person name="Lee S.L."/>
            <person name="Shimizu K.K."/>
        </authorList>
    </citation>
    <scope>NUCLEOTIDE SEQUENCE [LARGE SCALE GENOMIC DNA]</scope>
    <source>
        <strain evidence="3">214</strain>
    </source>
</reference>
<dbReference type="GO" id="GO:0006511">
    <property type="term" value="P:ubiquitin-dependent protein catabolic process"/>
    <property type="evidence" value="ECO:0007669"/>
    <property type="project" value="InterPro"/>
</dbReference>
<dbReference type="Proteomes" id="UP001054252">
    <property type="component" value="Unassembled WGS sequence"/>
</dbReference>
<feature type="domain" description="UCH catalytic" evidence="2">
    <location>
        <begin position="1"/>
        <end position="84"/>
    </location>
</feature>
<dbReference type="AlphaFoldDB" id="A0AAV5J884"/>
<evidence type="ECO:0000259" key="2">
    <source>
        <dbReference type="PROSITE" id="PS52048"/>
    </source>
</evidence>
<evidence type="ECO:0000256" key="1">
    <source>
        <dbReference type="PROSITE-ProRule" id="PRU01393"/>
    </source>
</evidence>
<dbReference type="Gene3D" id="1.10.418.80">
    <property type="entry name" value="Ubiquitin carboxyl-terminal hydrolase, domain 1"/>
    <property type="match status" value="1"/>
</dbReference>
<accession>A0AAV5J884</accession>
<keyword evidence="4" id="KW-1185">Reference proteome</keyword>
<protein>
    <recommendedName>
        <fullName evidence="2">UCH catalytic domain-containing protein</fullName>
    </recommendedName>
</protein>
<proteinExistence type="inferred from homology"/>
<dbReference type="EMBL" id="BPVZ01000032">
    <property type="protein sequence ID" value="GKV10823.1"/>
    <property type="molecule type" value="Genomic_DNA"/>
</dbReference>
<gene>
    <name evidence="3" type="ORF">SLEP1_g22135</name>
</gene>
<dbReference type="GO" id="GO:0004843">
    <property type="term" value="F:cysteine-type deubiquitinase activity"/>
    <property type="evidence" value="ECO:0007669"/>
    <property type="project" value="InterPro"/>
</dbReference>